<proteinExistence type="predicted"/>
<evidence type="ECO:0000313" key="2">
    <source>
        <dbReference type="Proteomes" id="UP000487117"/>
    </source>
</evidence>
<gene>
    <name evidence="1" type="ORF">GAK31_01714</name>
</gene>
<name>A0A7V8JML5_STEMA</name>
<comment type="caution">
    <text evidence="1">The sequence shown here is derived from an EMBL/GenBank/DDBJ whole genome shotgun (WGS) entry which is preliminary data.</text>
</comment>
<dbReference type="Proteomes" id="UP000487117">
    <property type="component" value="Unassembled WGS sequence"/>
</dbReference>
<accession>A0A7V8JML5</accession>
<organism evidence="1 2">
    <name type="scientific">Stenotrophomonas maltophilia</name>
    <name type="common">Pseudomonas maltophilia</name>
    <name type="synonym">Xanthomonas maltophilia</name>
    <dbReference type="NCBI Taxonomy" id="40324"/>
    <lineage>
        <taxon>Bacteria</taxon>
        <taxon>Pseudomonadati</taxon>
        <taxon>Pseudomonadota</taxon>
        <taxon>Gammaproteobacteria</taxon>
        <taxon>Lysobacterales</taxon>
        <taxon>Lysobacteraceae</taxon>
        <taxon>Stenotrophomonas</taxon>
        <taxon>Stenotrophomonas maltophilia group</taxon>
    </lineage>
</organism>
<dbReference type="EMBL" id="WNDS01000002">
    <property type="protein sequence ID" value="KAF1016225.1"/>
    <property type="molecule type" value="Genomic_DNA"/>
</dbReference>
<dbReference type="AlphaFoldDB" id="A0A7V8JML5"/>
<reference evidence="2" key="1">
    <citation type="journal article" date="2020" name="MBio">
        <title>Horizontal gene transfer to a defensive symbiont with a reduced genome amongst a multipartite beetle microbiome.</title>
        <authorList>
            <person name="Waterworth S.C."/>
            <person name="Florez L.V."/>
            <person name="Rees E.R."/>
            <person name="Hertweck C."/>
            <person name="Kaltenpoth M."/>
            <person name="Kwan J.C."/>
        </authorList>
    </citation>
    <scope>NUCLEOTIDE SEQUENCE [LARGE SCALE GENOMIC DNA]</scope>
</reference>
<protein>
    <submittedName>
        <fullName evidence="1">Uncharacterized protein</fullName>
    </submittedName>
</protein>
<sequence>MSKMPDINEFTKAAEALGAALAGLKKAEADYAKVKGLGGQQGYSVHVNGVAIGVAVMDGTYQGALVRGREMIHLGALKALQGMIDHWKLEVSSRRAALRQIAADLAEAA</sequence>
<evidence type="ECO:0000313" key="1">
    <source>
        <dbReference type="EMBL" id="KAF1016225.1"/>
    </source>
</evidence>